<reference evidence="2 3" key="1">
    <citation type="submission" date="2024-03" db="EMBL/GenBank/DDBJ databases">
        <authorList>
            <person name="Brejova B."/>
        </authorList>
    </citation>
    <scope>NUCLEOTIDE SEQUENCE [LARGE SCALE GENOMIC DNA]</scope>
    <source>
        <strain evidence="2 3">CBS 14171</strain>
    </source>
</reference>
<dbReference type="GeneID" id="92205575"/>
<evidence type="ECO:0000313" key="2">
    <source>
        <dbReference type="EMBL" id="CAK9435652.1"/>
    </source>
</evidence>
<dbReference type="InterPro" id="IPR029063">
    <property type="entry name" value="SAM-dependent_MTases_sf"/>
</dbReference>
<dbReference type="InterPro" id="IPR019410">
    <property type="entry name" value="Methyltransf_16"/>
</dbReference>
<protein>
    <recommendedName>
        <fullName evidence="4">S-adenosylmethionine-dependent methyltransferase</fullName>
    </recommendedName>
</protein>
<evidence type="ECO:0000313" key="3">
    <source>
        <dbReference type="Proteomes" id="UP001497383"/>
    </source>
</evidence>
<dbReference type="RefSeq" id="XP_066827317.1">
    <property type="nucleotide sequence ID" value="XM_066973938.1"/>
</dbReference>
<sequence length="408" mass="46597">MDFDPLSLFTPSPSVEPEIETHYYDQNREPQTQLAENDKQERTNENELDGDDDGHLQPLHILDLPMLRLNPPHEVLTTILKLLSPDQVLNFEPTSNQATETRNFIKEEEIFQSKNITSSELTPALTWLNIHCPRLSTSKSLSQIPQLASPLKLNFSNEFNAYLTRIISNDLSWIPNMHKRDEVHTLSSLRISENCGRMAQPEIIRKIQIPRFNHVIHLKEPSLTNDNLGLKTWGSALMLSARLVRQPHILQGSVLELGSGTGLVGICCGLMGYETTLSDLDAIVPNLECNVRDNGLTGRNARCVELDWSRPESSVIYGEKFETLILSDPIYSRSHPYWVVSVIDLYLGDSGVVLIEIPLRPRFEIERQTLWDLMRDKFVEVECEVEDGFDDFGEAKFCFKKYTRLSMM</sequence>
<organism evidence="2 3">
    <name type="scientific">Lodderomyces beijingensis</name>
    <dbReference type="NCBI Taxonomy" id="1775926"/>
    <lineage>
        <taxon>Eukaryota</taxon>
        <taxon>Fungi</taxon>
        <taxon>Dikarya</taxon>
        <taxon>Ascomycota</taxon>
        <taxon>Saccharomycotina</taxon>
        <taxon>Pichiomycetes</taxon>
        <taxon>Debaryomycetaceae</taxon>
        <taxon>Candida/Lodderomyces clade</taxon>
        <taxon>Lodderomyces</taxon>
    </lineage>
</organism>
<dbReference type="EMBL" id="OZ022405">
    <property type="protein sequence ID" value="CAK9435652.1"/>
    <property type="molecule type" value="Genomic_DNA"/>
</dbReference>
<proteinExistence type="predicted"/>
<name>A0ABP0ZG53_9ASCO</name>
<accession>A0ABP0ZG53</accession>
<feature type="compositionally biased region" description="Basic and acidic residues" evidence="1">
    <location>
        <begin position="36"/>
        <end position="45"/>
    </location>
</feature>
<evidence type="ECO:0000256" key="1">
    <source>
        <dbReference type="SAM" id="MobiDB-lite"/>
    </source>
</evidence>
<dbReference type="Gene3D" id="3.40.50.150">
    <property type="entry name" value="Vaccinia Virus protein VP39"/>
    <property type="match status" value="1"/>
</dbReference>
<dbReference type="Proteomes" id="UP001497383">
    <property type="component" value="Chromosome 1"/>
</dbReference>
<keyword evidence="3" id="KW-1185">Reference proteome</keyword>
<gene>
    <name evidence="2" type="ORF">LODBEIA_P03790</name>
</gene>
<dbReference type="SUPFAM" id="SSF53335">
    <property type="entry name" value="S-adenosyl-L-methionine-dependent methyltransferases"/>
    <property type="match status" value="1"/>
</dbReference>
<dbReference type="PANTHER" id="PTHR14614:SF156">
    <property type="entry name" value="PROTEIN-LYSINE N-METHYLTRANSFERASE EFM2"/>
    <property type="match status" value="1"/>
</dbReference>
<dbReference type="PANTHER" id="PTHR14614">
    <property type="entry name" value="HEPATOCELLULAR CARCINOMA-ASSOCIATED ANTIGEN"/>
    <property type="match status" value="1"/>
</dbReference>
<evidence type="ECO:0008006" key="4">
    <source>
        <dbReference type="Google" id="ProtNLM"/>
    </source>
</evidence>
<feature type="region of interest" description="Disordered" evidence="1">
    <location>
        <begin position="23"/>
        <end position="54"/>
    </location>
</feature>
<dbReference type="Pfam" id="PF10294">
    <property type="entry name" value="Methyltransf_16"/>
    <property type="match status" value="1"/>
</dbReference>